<proteinExistence type="predicted"/>
<evidence type="ECO:0000259" key="5">
    <source>
        <dbReference type="PROSITE" id="PS50110"/>
    </source>
</evidence>
<feature type="domain" description="Response regulatory" evidence="5">
    <location>
        <begin position="34"/>
        <end position="148"/>
    </location>
</feature>
<dbReference type="EMBL" id="LR743504">
    <property type="protein sequence ID" value="CAA2104610.1"/>
    <property type="molecule type" value="Genomic_DNA"/>
</dbReference>
<evidence type="ECO:0000313" key="7">
    <source>
        <dbReference type="EMBL" id="GJD41886.1"/>
    </source>
</evidence>
<reference evidence="6" key="2">
    <citation type="submission" date="2019-12" db="EMBL/GenBank/DDBJ databases">
        <authorList>
            <person name="Cremers G."/>
        </authorList>
    </citation>
    <scope>NUCLEOTIDE SEQUENCE</scope>
    <source>
        <strain evidence="6">Mbul1</strain>
    </source>
</reference>
<keyword evidence="7" id="KW-0808">Transferase</keyword>
<protein>
    <submittedName>
        <fullName evidence="6">Aerobic respiration control protein ArcA</fullName>
    </submittedName>
    <submittedName>
        <fullName evidence="7">Sensor histidine kinase RcsC</fullName>
    </submittedName>
</protein>
<dbReference type="PROSITE" id="PS50110">
    <property type="entry name" value="RESPONSE_REGULATORY"/>
    <property type="match status" value="1"/>
</dbReference>
<dbReference type="AlphaFoldDB" id="A0A679JE06"/>
<accession>A0A679JE06</accession>
<reference evidence="7" key="1">
    <citation type="journal article" date="2016" name="Front. Microbiol.">
        <title>Genome Sequence of the Piezophilic, Mesophilic Sulfate-Reducing Bacterium Desulfovibrio indicus J2T.</title>
        <authorList>
            <person name="Cao J."/>
            <person name="Maignien L."/>
            <person name="Shao Z."/>
            <person name="Alain K."/>
            <person name="Jebbar M."/>
        </authorList>
    </citation>
    <scope>NUCLEOTIDE SEQUENCE</scope>
    <source>
        <strain evidence="7">DSM 21893</strain>
    </source>
</reference>
<dbReference type="Gene3D" id="3.40.50.2300">
    <property type="match status" value="1"/>
</dbReference>
<keyword evidence="1 4" id="KW-0597">Phosphoprotein</keyword>
<dbReference type="EMBL" id="BPQF01000029">
    <property type="protein sequence ID" value="GJD41886.1"/>
    <property type="molecule type" value="Genomic_DNA"/>
</dbReference>
<reference evidence="7" key="3">
    <citation type="submission" date="2021-08" db="EMBL/GenBank/DDBJ databases">
        <authorList>
            <person name="Tani A."/>
            <person name="Ola A."/>
            <person name="Ogura Y."/>
            <person name="Katsura K."/>
            <person name="Hayashi T."/>
        </authorList>
    </citation>
    <scope>NUCLEOTIDE SEQUENCE</scope>
    <source>
        <strain evidence="7">DSM 21893</strain>
    </source>
</reference>
<evidence type="ECO:0000313" key="8">
    <source>
        <dbReference type="Proteomes" id="UP001055307"/>
    </source>
</evidence>
<dbReference type="Pfam" id="PF00072">
    <property type="entry name" value="Response_reg"/>
    <property type="match status" value="1"/>
</dbReference>
<keyword evidence="8" id="KW-1185">Reference proteome</keyword>
<evidence type="ECO:0000256" key="3">
    <source>
        <dbReference type="ARBA" id="ARBA00023163"/>
    </source>
</evidence>
<evidence type="ECO:0000256" key="2">
    <source>
        <dbReference type="ARBA" id="ARBA00023015"/>
    </source>
</evidence>
<keyword evidence="7" id="KW-0418">Kinase</keyword>
<gene>
    <name evidence="6" type="primary">arcA_2</name>
    <name evidence="7" type="synonym">rcsC_22</name>
    <name evidence="6" type="ORF">MBUL_02788</name>
    <name evidence="7" type="ORF">OICFNHDK_4370</name>
</gene>
<dbReference type="InterPro" id="IPR011006">
    <property type="entry name" value="CheY-like_superfamily"/>
</dbReference>
<sequence length="159" mass="17582">MLRWRKRNLCYAATYRPGRPLVSMPLPDPADAPHVLVVDDDALILMDVSDILEDAGFVVLEAMDVAQATRVLDEHHGKVQLLFTDVQMPGPDNGFDLARRTAVTWPHIAIVVASGNVRPEPGDLPDGATFIGKPFSPSLVRHHVRETMPSEKHPGPLRR</sequence>
<dbReference type="PANTHER" id="PTHR44591:SF3">
    <property type="entry name" value="RESPONSE REGULATORY DOMAIN-CONTAINING PROTEIN"/>
    <property type="match status" value="1"/>
</dbReference>
<dbReference type="InterPro" id="IPR050595">
    <property type="entry name" value="Bact_response_regulator"/>
</dbReference>
<dbReference type="InterPro" id="IPR001789">
    <property type="entry name" value="Sig_transdc_resp-reg_receiver"/>
</dbReference>
<keyword evidence="3" id="KW-0804">Transcription</keyword>
<dbReference type="SUPFAM" id="SSF52172">
    <property type="entry name" value="CheY-like"/>
    <property type="match status" value="1"/>
</dbReference>
<dbReference type="GO" id="GO:0000160">
    <property type="term" value="P:phosphorelay signal transduction system"/>
    <property type="evidence" value="ECO:0007669"/>
    <property type="project" value="InterPro"/>
</dbReference>
<name>A0A679JE06_9HYPH</name>
<evidence type="ECO:0000256" key="1">
    <source>
        <dbReference type="ARBA" id="ARBA00022553"/>
    </source>
</evidence>
<keyword evidence="2" id="KW-0805">Transcription regulation</keyword>
<feature type="modified residue" description="4-aspartylphosphate" evidence="4">
    <location>
        <position position="85"/>
    </location>
</feature>
<evidence type="ECO:0000256" key="4">
    <source>
        <dbReference type="PROSITE-ProRule" id="PRU00169"/>
    </source>
</evidence>
<dbReference type="GO" id="GO:0016301">
    <property type="term" value="F:kinase activity"/>
    <property type="evidence" value="ECO:0007669"/>
    <property type="project" value="UniProtKB-KW"/>
</dbReference>
<dbReference type="SMART" id="SM00448">
    <property type="entry name" value="REC"/>
    <property type="match status" value="1"/>
</dbReference>
<evidence type="ECO:0000313" key="6">
    <source>
        <dbReference type="EMBL" id="CAA2104610.1"/>
    </source>
</evidence>
<dbReference type="PANTHER" id="PTHR44591">
    <property type="entry name" value="STRESS RESPONSE REGULATOR PROTEIN 1"/>
    <property type="match status" value="1"/>
</dbReference>
<organism evidence="6">
    <name type="scientific">Methylobacterium bullatum</name>
    <dbReference type="NCBI Taxonomy" id="570505"/>
    <lineage>
        <taxon>Bacteria</taxon>
        <taxon>Pseudomonadati</taxon>
        <taxon>Pseudomonadota</taxon>
        <taxon>Alphaproteobacteria</taxon>
        <taxon>Hyphomicrobiales</taxon>
        <taxon>Methylobacteriaceae</taxon>
        <taxon>Methylobacterium</taxon>
    </lineage>
</organism>
<dbReference type="Proteomes" id="UP001055307">
    <property type="component" value="Unassembled WGS sequence"/>
</dbReference>